<organism evidence="3 4">
    <name type="scientific">Tribonema minus</name>
    <dbReference type="NCBI Taxonomy" id="303371"/>
    <lineage>
        <taxon>Eukaryota</taxon>
        <taxon>Sar</taxon>
        <taxon>Stramenopiles</taxon>
        <taxon>Ochrophyta</taxon>
        <taxon>PX clade</taxon>
        <taxon>Xanthophyceae</taxon>
        <taxon>Tribonematales</taxon>
        <taxon>Tribonemataceae</taxon>
        <taxon>Tribonema</taxon>
    </lineage>
</organism>
<evidence type="ECO:0008006" key="5">
    <source>
        <dbReference type="Google" id="ProtNLM"/>
    </source>
</evidence>
<dbReference type="EMBL" id="JAFCMP010000445">
    <property type="protein sequence ID" value="KAG5179801.1"/>
    <property type="molecule type" value="Genomic_DNA"/>
</dbReference>
<dbReference type="Gene3D" id="2.120.10.80">
    <property type="entry name" value="Kelch-type beta propeller"/>
    <property type="match status" value="2"/>
</dbReference>
<evidence type="ECO:0000313" key="4">
    <source>
        <dbReference type="Proteomes" id="UP000664859"/>
    </source>
</evidence>
<keyword evidence="2" id="KW-0677">Repeat</keyword>
<dbReference type="InterPro" id="IPR015915">
    <property type="entry name" value="Kelch-typ_b-propeller"/>
</dbReference>
<gene>
    <name evidence="3" type="ORF">JKP88DRAFT_158100</name>
</gene>
<dbReference type="Pfam" id="PF01344">
    <property type="entry name" value="Kelch_1"/>
    <property type="match status" value="1"/>
</dbReference>
<dbReference type="PANTHER" id="PTHR46228:SF2">
    <property type="entry name" value="KELCH REPEAT PROTEIN (AFU_ORTHOLOGUE AFUA_4G14350)"/>
    <property type="match status" value="1"/>
</dbReference>
<dbReference type="Pfam" id="PF24681">
    <property type="entry name" value="Kelch_KLHDC2_KLHL20_DRC7"/>
    <property type="match status" value="2"/>
</dbReference>
<accession>A0A836CD99</accession>
<name>A0A836CD99_9STRA</name>
<dbReference type="OrthoDB" id="10251809at2759"/>
<dbReference type="InterPro" id="IPR006652">
    <property type="entry name" value="Kelch_1"/>
</dbReference>
<reference evidence="3" key="1">
    <citation type="submission" date="2021-02" db="EMBL/GenBank/DDBJ databases">
        <title>First Annotated Genome of the Yellow-green Alga Tribonema minus.</title>
        <authorList>
            <person name="Mahan K.M."/>
        </authorList>
    </citation>
    <scope>NUCLEOTIDE SEQUENCE</scope>
    <source>
        <strain evidence="3">UTEX B ZZ1240</strain>
    </source>
</reference>
<dbReference type="InterPro" id="IPR011043">
    <property type="entry name" value="Gal_Oxase/kelch_b-propeller"/>
</dbReference>
<dbReference type="AlphaFoldDB" id="A0A836CD99"/>
<proteinExistence type="predicted"/>
<keyword evidence="4" id="KW-1185">Reference proteome</keyword>
<evidence type="ECO:0000313" key="3">
    <source>
        <dbReference type="EMBL" id="KAG5179801.1"/>
    </source>
</evidence>
<evidence type="ECO:0000256" key="2">
    <source>
        <dbReference type="ARBA" id="ARBA00022737"/>
    </source>
</evidence>
<keyword evidence="1" id="KW-0880">Kelch repeat</keyword>
<comment type="caution">
    <text evidence="3">The sequence shown here is derived from an EMBL/GenBank/DDBJ whole genome shotgun (WGS) entry which is preliminary data.</text>
</comment>
<dbReference type="PANTHER" id="PTHR46228">
    <property type="entry name" value="KELCH DOMAIN-CONTAINING PROTEIN"/>
    <property type="match status" value="1"/>
</dbReference>
<protein>
    <recommendedName>
        <fullName evidence="5">Kelch repeat protein</fullName>
    </recommendedName>
</protein>
<evidence type="ECO:0000256" key="1">
    <source>
        <dbReference type="ARBA" id="ARBA00022441"/>
    </source>
</evidence>
<dbReference type="SUPFAM" id="SSF50965">
    <property type="entry name" value="Galactose oxidase, central domain"/>
    <property type="match status" value="1"/>
</dbReference>
<sequence>MLSAKPQHSHHRWLRLRTFGDVPTLRSGQGAAVVAGSVYIFGGCDAVMQNDIYRFDVDTHEWCAVTCDDGPSPRAAFGMCSGPGQYDFTVACGCGLGERSAQSDIWSFDVRRRRWRKLFESPRAAYGVSICWHGSTLLLWGGTSGVEYYASLYAFTLHTGSIVRVNTSGCGPSKRYKHVSFVYGNDMYVCGGGTFSPTERSMGMHKLNLTTLVWQRLGDDREGVSIGRTACTCCFDVESSKAWVFGGFDSDAKRLQAFQTFDVVSNAWAEVGGVKAETSPAPRAFHSMVLCRGALFMFLGADGNVCYDDVWRYSIRSTPPPLQHLATRAFLTLPGGECPHGVPGEMRTLIDAVKQSRS</sequence>
<dbReference type="Proteomes" id="UP000664859">
    <property type="component" value="Unassembled WGS sequence"/>
</dbReference>